<dbReference type="PANTHER" id="PTHR46397">
    <property type="entry name" value="NUCLEAR HORMONE RECEPTOR FAMILY-RELATED"/>
    <property type="match status" value="1"/>
</dbReference>
<dbReference type="GO" id="GO:0008270">
    <property type="term" value="F:zinc ion binding"/>
    <property type="evidence" value="ECO:0007669"/>
    <property type="project" value="UniProtKB-KW"/>
</dbReference>
<proteinExistence type="inferred from homology"/>
<dbReference type="Proteomes" id="UP000035681">
    <property type="component" value="Unplaced"/>
</dbReference>
<evidence type="ECO:0000256" key="3">
    <source>
        <dbReference type="ARBA" id="ARBA00022771"/>
    </source>
</evidence>
<evidence type="ECO:0000256" key="9">
    <source>
        <dbReference type="ARBA" id="ARBA00023242"/>
    </source>
</evidence>
<keyword evidence="5" id="KW-0805">Transcription regulation</keyword>
<evidence type="ECO:0000256" key="1">
    <source>
        <dbReference type="ARBA" id="ARBA00005993"/>
    </source>
</evidence>
<dbReference type="SUPFAM" id="SSF57716">
    <property type="entry name" value="Glucocorticoid receptor-like (DNA-binding domain)"/>
    <property type="match status" value="1"/>
</dbReference>
<dbReference type="PROSITE" id="PS51030">
    <property type="entry name" value="NUCLEAR_REC_DBD_2"/>
    <property type="match status" value="1"/>
</dbReference>
<keyword evidence="4" id="KW-0862">Zinc</keyword>
<keyword evidence="9" id="KW-0539">Nucleus</keyword>
<keyword evidence="6" id="KW-0238">DNA-binding</keyword>
<dbReference type="InterPro" id="IPR001628">
    <property type="entry name" value="Znf_hrmn_rcpt"/>
</dbReference>
<name>A0AAF5DBK9_STRER</name>
<dbReference type="PANTHER" id="PTHR46397:SF5">
    <property type="entry name" value="NUCLEAR HORMONE RECEPTOR FAMILY MEMBER NHR-20"/>
    <property type="match status" value="1"/>
</dbReference>
<evidence type="ECO:0000256" key="8">
    <source>
        <dbReference type="ARBA" id="ARBA00023170"/>
    </source>
</evidence>
<evidence type="ECO:0000313" key="11">
    <source>
        <dbReference type="Proteomes" id="UP000035681"/>
    </source>
</evidence>
<keyword evidence="3" id="KW-0863">Zinc-finger</keyword>
<dbReference type="Pfam" id="PF00105">
    <property type="entry name" value="zf-C4"/>
    <property type="match status" value="1"/>
</dbReference>
<evidence type="ECO:0000259" key="10">
    <source>
        <dbReference type="PROSITE" id="PS51030"/>
    </source>
</evidence>
<dbReference type="Gene3D" id="3.30.50.10">
    <property type="entry name" value="Erythroid Transcription Factor GATA-1, subunit A"/>
    <property type="match status" value="1"/>
</dbReference>
<evidence type="ECO:0000256" key="6">
    <source>
        <dbReference type="ARBA" id="ARBA00023125"/>
    </source>
</evidence>
<dbReference type="GO" id="GO:0003700">
    <property type="term" value="F:DNA-binding transcription factor activity"/>
    <property type="evidence" value="ECO:0007669"/>
    <property type="project" value="InterPro"/>
</dbReference>
<dbReference type="GO" id="GO:0043565">
    <property type="term" value="F:sequence-specific DNA binding"/>
    <property type="evidence" value="ECO:0007669"/>
    <property type="project" value="InterPro"/>
</dbReference>
<dbReference type="SMART" id="SM00399">
    <property type="entry name" value="ZnF_C4"/>
    <property type="match status" value="1"/>
</dbReference>
<organism evidence="11 12">
    <name type="scientific">Strongyloides stercoralis</name>
    <name type="common">Threadworm</name>
    <dbReference type="NCBI Taxonomy" id="6248"/>
    <lineage>
        <taxon>Eukaryota</taxon>
        <taxon>Metazoa</taxon>
        <taxon>Ecdysozoa</taxon>
        <taxon>Nematoda</taxon>
        <taxon>Chromadorea</taxon>
        <taxon>Rhabditida</taxon>
        <taxon>Tylenchina</taxon>
        <taxon>Panagrolaimomorpha</taxon>
        <taxon>Strongyloidoidea</taxon>
        <taxon>Strongyloididae</taxon>
        <taxon>Strongyloides</taxon>
    </lineage>
</organism>
<evidence type="ECO:0000256" key="4">
    <source>
        <dbReference type="ARBA" id="ARBA00022833"/>
    </source>
</evidence>
<protein>
    <submittedName>
        <fullName evidence="12">Nuclear receptor domain-containing protein</fullName>
    </submittedName>
</protein>
<dbReference type="AlphaFoldDB" id="A0AAF5DBK9"/>
<dbReference type="InterPro" id="IPR013088">
    <property type="entry name" value="Znf_NHR/GATA"/>
</dbReference>
<evidence type="ECO:0000256" key="7">
    <source>
        <dbReference type="ARBA" id="ARBA00023163"/>
    </source>
</evidence>
<evidence type="ECO:0000256" key="5">
    <source>
        <dbReference type="ARBA" id="ARBA00023015"/>
    </source>
</evidence>
<reference evidence="12" key="1">
    <citation type="submission" date="2024-02" db="UniProtKB">
        <authorList>
            <consortium name="WormBaseParasite"/>
        </authorList>
    </citation>
    <scope>IDENTIFICATION</scope>
</reference>
<keyword evidence="7" id="KW-0804">Transcription</keyword>
<comment type="similarity">
    <text evidence="1">Belongs to the nuclear hormone receptor family.</text>
</comment>
<dbReference type="PROSITE" id="PS00031">
    <property type="entry name" value="NUCLEAR_REC_DBD_1"/>
    <property type="match status" value="1"/>
</dbReference>
<evidence type="ECO:0000313" key="12">
    <source>
        <dbReference type="WBParaSite" id="TCONS_00009121.p1"/>
    </source>
</evidence>
<accession>A0AAF5DBK9</accession>
<keyword evidence="2" id="KW-0479">Metal-binding</keyword>
<keyword evidence="8" id="KW-0675">Receptor</keyword>
<keyword evidence="11" id="KW-1185">Reference proteome</keyword>
<dbReference type="WBParaSite" id="TCONS_00009121.p1">
    <property type="protein sequence ID" value="TCONS_00009121.p1"/>
    <property type="gene ID" value="XLOC_006966"/>
</dbReference>
<dbReference type="PRINTS" id="PR00047">
    <property type="entry name" value="STROIDFINGER"/>
</dbReference>
<sequence>MNTNSTNLHHFWNCIETNSAFNLSVMQNGCYSNSNHFLQSPGYGNCQRNFFDKIDIPLSSLTPINISNTATSIANNIYIQTPTSTTIDENKKFQSSTKNESFINDKSINEETGETYLHLSDTGELLNKKCNEPESCLLKTSNSPVNIDKNLPIISTSKFSVPSENQTTILHSTLNNTFVSNKLTPKTSENMLHSIETSIPNFNIIQNSHYIDYSGNCSTNHYHVTQQQPINNFPGHHKLTFNNFLTPNNMTNLYTNIPLINEPQTFSSTSQTNIYSPFTSNPTSYERNSSFQVSSLPNYTPKYLPSYTIPSNRNITDSKPFYHSSSLAIITTDELHKIKHSPQNFSNNSPSDSSTIGTISPKSICTICLNAPSNGLHFGAKACAACAAFFRRSISDNKKYICKKSQRCVITINGDTGGYRKMCRECRMKRCLRIGMQPANVQSRRQIQMVMPRKDYLDTDNNNYYKQYNNKEKVVTEKNQINIIDNDSNIAQQNTLNVNKIYKNNSNYNYIKTFPQVIC</sequence>
<evidence type="ECO:0000256" key="2">
    <source>
        <dbReference type="ARBA" id="ARBA00022723"/>
    </source>
</evidence>
<feature type="domain" description="Nuclear receptor" evidence="10">
    <location>
        <begin position="362"/>
        <end position="443"/>
    </location>
</feature>